<dbReference type="RefSeq" id="WP_303731039.1">
    <property type="nucleotide sequence ID" value="NZ_DULP01000208.1"/>
</dbReference>
<accession>A0A832PP77</accession>
<dbReference type="EMBL" id="DULP01000208">
    <property type="protein sequence ID" value="HHW35059.1"/>
    <property type="molecule type" value="Genomic_DNA"/>
</dbReference>
<protein>
    <submittedName>
        <fullName evidence="2">VOC family protein</fullName>
    </submittedName>
</protein>
<dbReference type="SUPFAM" id="SSF54593">
    <property type="entry name" value="Glyoxalase/Bleomycin resistance protein/Dihydroxybiphenyl dioxygenase"/>
    <property type="match status" value="1"/>
</dbReference>
<comment type="caution">
    <text evidence="2">The sequence shown here is derived from an EMBL/GenBank/DDBJ whole genome shotgun (WGS) entry which is preliminary data.</text>
</comment>
<dbReference type="AlphaFoldDB" id="A0A832PP77"/>
<evidence type="ECO:0000313" key="3">
    <source>
        <dbReference type="Proteomes" id="UP000580830"/>
    </source>
</evidence>
<feature type="domain" description="VOC" evidence="1">
    <location>
        <begin position="5"/>
        <end position="124"/>
    </location>
</feature>
<reference evidence="2 3" key="1">
    <citation type="journal article" date="2020" name="Biotechnol. Biofuels">
        <title>New insights from the biogas microbiome by comprehensive genome-resolved metagenomics of nearly 1600 species originating from multiple anaerobic digesters.</title>
        <authorList>
            <person name="Campanaro S."/>
            <person name="Treu L."/>
            <person name="Rodriguez-R L.M."/>
            <person name="Kovalovszki A."/>
            <person name="Ziels R.M."/>
            <person name="Maus I."/>
            <person name="Zhu X."/>
            <person name="Kougias P.G."/>
            <person name="Basile A."/>
            <person name="Luo G."/>
            <person name="Schluter A."/>
            <person name="Konstantinidis K.T."/>
            <person name="Angelidaki I."/>
        </authorList>
    </citation>
    <scope>NUCLEOTIDE SEQUENCE [LARGE SCALE GENOMIC DNA]</scope>
    <source>
        <strain evidence="2">AS04akNAM_125</strain>
    </source>
</reference>
<dbReference type="CDD" id="cd07253">
    <property type="entry name" value="GLOD5"/>
    <property type="match status" value="1"/>
</dbReference>
<dbReference type="PANTHER" id="PTHR21366">
    <property type="entry name" value="GLYOXALASE FAMILY PROTEIN"/>
    <property type="match status" value="1"/>
</dbReference>
<dbReference type="Proteomes" id="UP000580830">
    <property type="component" value="Unassembled WGS sequence"/>
</dbReference>
<dbReference type="InterPro" id="IPR004360">
    <property type="entry name" value="Glyas_Fos-R_dOase_dom"/>
</dbReference>
<gene>
    <name evidence="2" type="ORF">GXX24_13115</name>
</gene>
<dbReference type="PROSITE" id="PS51819">
    <property type="entry name" value="VOC"/>
    <property type="match status" value="1"/>
</dbReference>
<dbReference type="Pfam" id="PF00903">
    <property type="entry name" value="Glyoxalase"/>
    <property type="match status" value="1"/>
</dbReference>
<sequence length="127" mass="13320">MRVLALDHLVLTVADIEATVAFYQALGMQRVTFGGGRVAMAFGRQKLNLHRAGAEIAPHARRPGPGSADLCFLVDLPPEALTAHLGQQGIGIELGPVRRTGAAAPLVSVYVRDPDGNLVELSTEAAA</sequence>
<dbReference type="InterPro" id="IPR050383">
    <property type="entry name" value="GlyoxalaseI/FosfomycinResist"/>
</dbReference>
<name>A0A832PP77_9RHOB</name>
<organism evidence="2 3">
    <name type="scientific">Paracoccus solventivorans</name>
    <dbReference type="NCBI Taxonomy" id="53463"/>
    <lineage>
        <taxon>Bacteria</taxon>
        <taxon>Pseudomonadati</taxon>
        <taxon>Pseudomonadota</taxon>
        <taxon>Alphaproteobacteria</taxon>
        <taxon>Rhodobacterales</taxon>
        <taxon>Paracoccaceae</taxon>
        <taxon>Paracoccus</taxon>
    </lineage>
</organism>
<dbReference type="Gene3D" id="3.10.180.10">
    <property type="entry name" value="2,3-Dihydroxybiphenyl 1,2-Dioxygenase, domain 1"/>
    <property type="match status" value="1"/>
</dbReference>
<dbReference type="PANTHER" id="PTHR21366:SF14">
    <property type="entry name" value="GLYOXALASE DOMAIN-CONTAINING PROTEIN 5"/>
    <property type="match status" value="1"/>
</dbReference>
<evidence type="ECO:0000313" key="2">
    <source>
        <dbReference type="EMBL" id="HHW35059.1"/>
    </source>
</evidence>
<evidence type="ECO:0000259" key="1">
    <source>
        <dbReference type="PROSITE" id="PS51819"/>
    </source>
</evidence>
<dbReference type="InterPro" id="IPR037523">
    <property type="entry name" value="VOC_core"/>
</dbReference>
<dbReference type="InterPro" id="IPR029068">
    <property type="entry name" value="Glyas_Bleomycin-R_OHBP_Dase"/>
</dbReference>
<proteinExistence type="predicted"/>